<keyword evidence="8" id="KW-0963">Cytoplasm</keyword>
<dbReference type="NCBIfam" id="TIGR00556">
    <property type="entry name" value="pantethn_trn"/>
    <property type="match status" value="1"/>
</dbReference>
<organism evidence="10 11">
    <name type="scientific">Salinithrix halophila</name>
    <dbReference type="NCBI Taxonomy" id="1485204"/>
    <lineage>
        <taxon>Bacteria</taxon>
        <taxon>Bacillati</taxon>
        <taxon>Bacillota</taxon>
        <taxon>Bacilli</taxon>
        <taxon>Bacillales</taxon>
        <taxon>Thermoactinomycetaceae</taxon>
        <taxon>Salinithrix</taxon>
    </lineage>
</organism>
<evidence type="ECO:0000256" key="4">
    <source>
        <dbReference type="ARBA" id="ARBA00022832"/>
    </source>
</evidence>
<keyword evidence="4 8" id="KW-0276">Fatty acid metabolism</keyword>
<evidence type="ECO:0000256" key="1">
    <source>
        <dbReference type="ARBA" id="ARBA00022516"/>
    </source>
</evidence>
<feature type="binding site" evidence="8">
    <location>
        <position position="8"/>
    </location>
    <ligand>
        <name>Mg(2+)</name>
        <dbReference type="ChEBI" id="CHEBI:18420"/>
    </ligand>
</feature>
<comment type="function">
    <text evidence="8">Transfers the 4'-phosphopantetheine moiety from coenzyme A to a Ser of acyl-carrier-protein.</text>
</comment>
<evidence type="ECO:0000313" key="11">
    <source>
        <dbReference type="Proteomes" id="UP001595843"/>
    </source>
</evidence>
<comment type="caution">
    <text evidence="10">The sequence shown here is derived from an EMBL/GenBank/DDBJ whole genome shotgun (WGS) entry which is preliminary data.</text>
</comment>
<comment type="subcellular location">
    <subcellularLocation>
        <location evidence="8">Cytoplasm</location>
    </subcellularLocation>
</comment>
<dbReference type="GO" id="GO:0008897">
    <property type="term" value="F:holo-[acyl-carrier-protein] synthase activity"/>
    <property type="evidence" value="ECO:0007669"/>
    <property type="project" value="UniProtKB-EC"/>
</dbReference>
<dbReference type="SUPFAM" id="SSF56214">
    <property type="entry name" value="4'-phosphopantetheinyl transferase"/>
    <property type="match status" value="1"/>
</dbReference>
<feature type="domain" description="4'-phosphopantetheinyl transferase" evidence="9">
    <location>
        <begin position="4"/>
        <end position="91"/>
    </location>
</feature>
<dbReference type="EC" id="2.7.8.7" evidence="8"/>
<keyword evidence="1 8" id="KW-0444">Lipid biosynthesis</keyword>
<keyword evidence="2 8" id="KW-0808">Transferase</keyword>
<dbReference type="Pfam" id="PF01648">
    <property type="entry name" value="ACPS"/>
    <property type="match status" value="1"/>
</dbReference>
<keyword evidence="7 8" id="KW-0275">Fatty acid biosynthesis</keyword>
<keyword evidence="6 8" id="KW-0443">Lipid metabolism</keyword>
<feature type="binding site" evidence="8">
    <location>
        <position position="55"/>
    </location>
    <ligand>
        <name>Mg(2+)</name>
        <dbReference type="ChEBI" id="CHEBI:18420"/>
    </ligand>
</feature>
<proteinExistence type="inferred from homology"/>
<comment type="catalytic activity">
    <reaction evidence="8">
        <text>apo-[ACP] + CoA = holo-[ACP] + adenosine 3',5'-bisphosphate + H(+)</text>
        <dbReference type="Rhea" id="RHEA:12068"/>
        <dbReference type="Rhea" id="RHEA-COMP:9685"/>
        <dbReference type="Rhea" id="RHEA-COMP:9690"/>
        <dbReference type="ChEBI" id="CHEBI:15378"/>
        <dbReference type="ChEBI" id="CHEBI:29999"/>
        <dbReference type="ChEBI" id="CHEBI:57287"/>
        <dbReference type="ChEBI" id="CHEBI:58343"/>
        <dbReference type="ChEBI" id="CHEBI:64479"/>
        <dbReference type="EC" id="2.7.8.7"/>
    </reaction>
</comment>
<reference evidence="11" key="1">
    <citation type="journal article" date="2019" name="Int. J. Syst. Evol. Microbiol.">
        <title>The Global Catalogue of Microorganisms (GCM) 10K type strain sequencing project: providing services to taxonomists for standard genome sequencing and annotation.</title>
        <authorList>
            <consortium name="The Broad Institute Genomics Platform"/>
            <consortium name="The Broad Institute Genome Sequencing Center for Infectious Disease"/>
            <person name="Wu L."/>
            <person name="Ma J."/>
        </authorList>
    </citation>
    <scope>NUCLEOTIDE SEQUENCE [LARGE SCALE GENOMIC DNA]</scope>
    <source>
        <strain evidence="11">IBRC-M 10813</strain>
    </source>
</reference>
<evidence type="ECO:0000256" key="8">
    <source>
        <dbReference type="HAMAP-Rule" id="MF_00101"/>
    </source>
</evidence>
<dbReference type="InterPro" id="IPR008278">
    <property type="entry name" value="4-PPantetheinyl_Trfase_dom"/>
</dbReference>
<dbReference type="NCBIfam" id="TIGR00516">
    <property type="entry name" value="acpS"/>
    <property type="match status" value="1"/>
</dbReference>
<dbReference type="Gene3D" id="3.90.470.20">
    <property type="entry name" value="4'-phosphopantetheinyl transferase domain"/>
    <property type="match status" value="1"/>
</dbReference>
<evidence type="ECO:0000256" key="2">
    <source>
        <dbReference type="ARBA" id="ARBA00022679"/>
    </source>
</evidence>
<dbReference type="RefSeq" id="WP_380701154.1">
    <property type="nucleotide sequence ID" value="NZ_JBHSAP010000003.1"/>
</dbReference>
<dbReference type="HAMAP" id="MF_00101">
    <property type="entry name" value="AcpS"/>
    <property type="match status" value="1"/>
</dbReference>
<keyword evidence="5 8" id="KW-0460">Magnesium</keyword>
<evidence type="ECO:0000256" key="3">
    <source>
        <dbReference type="ARBA" id="ARBA00022723"/>
    </source>
</evidence>
<evidence type="ECO:0000256" key="5">
    <source>
        <dbReference type="ARBA" id="ARBA00022842"/>
    </source>
</evidence>
<keyword evidence="11" id="KW-1185">Reference proteome</keyword>
<evidence type="ECO:0000313" key="10">
    <source>
        <dbReference type="EMBL" id="MFC4075340.1"/>
    </source>
</evidence>
<comment type="cofactor">
    <cofactor evidence="8">
        <name>Mg(2+)</name>
        <dbReference type="ChEBI" id="CHEBI:18420"/>
    </cofactor>
</comment>
<sequence>MIIGVGTDLVEMHRVKQIGVERLTRRILTEEEVAEIPQEEKRRLEWSAGRFAAKEAIAKAAGCGIGSLLSFKDIRIETEAGGRPTVWLSKKGSDALGYGAGVKVHLSITHSRDTAAAFAVIEQS</sequence>
<dbReference type="EMBL" id="JBHSAP010000003">
    <property type="protein sequence ID" value="MFC4075340.1"/>
    <property type="molecule type" value="Genomic_DNA"/>
</dbReference>
<protein>
    <recommendedName>
        <fullName evidence="8">Holo-[acyl-carrier-protein] synthase</fullName>
        <shortName evidence="8">Holo-ACP synthase</shortName>
        <ecNumber evidence="8">2.7.8.7</ecNumber>
    </recommendedName>
    <alternativeName>
        <fullName evidence="8">4'-phosphopantetheinyl transferase AcpS</fullName>
    </alternativeName>
</protein>
<evidence type="ECO:0000259" key="9">
    <source>
        <dbReference type="Pfam" id="PF01648"/>
    </source>
</evidence>
<evidence type="ECO:0000256" key="7">
    <source>
        <dbReference type="ARBA" id="ARBA00023160"/>
    </source>
</evidence>
<dbReference type="Proteomes" id="UP001595843">
    <property type="component" value="Unassembled WGS sequence"/>
</dbReference>
<dbReference type="InterPro" id="IPR004568">
    <property type="entry name" value="Ppantetheine-prot_Trfase_dom"/>
</dbReference>
<evidence type="ECO:0000256" key="6">
    <source>
        <dbReference type="ARBA" id="ARBA00023098"/>
    </source>
</evidence>
<comment type="similarity">
    <text evidence="8">Belongs to the P-Pant transferase superfamily. AcpS family.</text>
</comment>
<dbReference type="InterPro" id="IPR002582">
    <property type="entry name" value="ACPS"/>
</dbReference>
<dbReference type="InterPro" id="IPR037143">
    <property type="entry name" value="4-PPantetheinyl_Trfase_dom_sf"/>
</dbReference>
<accession>A0ABV8JC00</accession>
<name>A0ABV8JC00_9BACL</name>
<gene>
    <name evidence="8 10" type="primary">acpS</name>
    <name evidence="10" type="ORF">ACFOUO_00740</name>
</gene>
<keyword evidence="3 8" id="KW-0479">Metal-binding</keyword>